<gene>
    <name evidence="5" type="ORF">Acr_23g0015130</name>
</gene>
<keyword evidence="6" id="KW-1185">Reference proteome</keyword>
<dbReference type="InterPro" id="IPR043502">
    <property type="entry name" value="DNA/RNA_pol_sf"/>
</dbReference>
<evidence type="ECO:0000256" key="1">
    <source>
        <dbReference type="SAM" id="MobiDB-lite"/>
    </source>
</evidence>
<dbReference type="AlphaFoldDB" id="A0A7J0GQU5"/>
<proteinExistence type="predicted"/>
<evidence type="ECO:0000259" key="2">
    <source>
        <dbReference type="Pfam" id="PF00078"/>
    </source>
</evidence>
<dbReference type="Gene3D" id="3.60.10.10">
    <property type="entry name" value="Endonuclease/exonuclease/phosphatase"/>
    <property type="match status" value="1"/>
</dbReference>
<accession>A0A7J0GQU5</accession>
<protein>
    <recommendedName>
        <fullName evidence="7">Reverse transcriptase domain-containing protein</fullName>
    </recommendedName>
</protein>
<feature type="compositionally biased region" description="Basic and acidic residues" evidence="1">
    <location>
        <begin position="77"/>
        <end position="86"/>
    </location>
</feature>
<comment type="caution">
    <text evidence="5">The sequence shown here is derived from an EMBL/GenBank/DDBJ whole genome shotgun (WGS) entry which is preliminary data.</text>
</comment>
<evidence type="ECO:0008006" key="7">
    <source>
        <dbReference type="Google" id="ProtNLM"/>
    </source>
</evidence>
<feature type="domain" description="DUF4283" evidence="4">
    <location>
        <begin position="128"/>
        <end position="206"/>
    </location>
</feature>
<dbReference type="Pfam" id="PF13966">
    <property type="entry name" value="zf-RVT"/>
    <property type="match status" value="1"/>
</dbReference>
<dbReference type="OrthoDB" id="1938625at2759"/>
<dbReference type="InterPro" id="IPR025558">
    <property type="entry name" value="DUF4283"/>
</dbReference>
<evidence type="ECO:0000313" key="6">
    <source>
        <dbReference type="Proteomes" id="UP000585474"/>
    </source>
</evidence>
<dbReference type="Proteomes" id="UP000585474">
    <property type="component" value="Unassembled WGS sequence"/>
</dbReference>
<dbReference type="InterPro" id="IPR036691">
    <property type="entry name" value="Endo/exonu/phosph_ase_sf"/>
</dbReference>
<dbReference type="InterPro" id="IPR026960">
    <property type="entry name" value="RVT-Znf"/>
</dbReference>
<feature type="region of interest" description="Disordered" evidence="1">
    <location>
        <begin position="71"/>
        <end position="95"/>
    </location>
</feature>
<dbReference type="SUPFAM" id="SSF56672">
    <property type="entry name" value="DNA/RNA polymerases"/>
    <property type="match status" value="1"/>
</dbReference>
<reference evidence="5 6" key="1">
    <citation type="submission" date="2019-07" db="EMBL/GenBank/DDBJ databases">
        <title>De Novo Assembly of kiwifruit Actinidia rufa.</title>
        <authorList>
            <person name="Sugita-Konishi S."/>
            <person name="Sato K."/>
            <person name="Mori E."/>
            <person name="Abe Y."/>
            <person name="Kisaki G."/>
            <person name="Hamano K."/>
            <person name="Suezawa K."/>
            <person name="Otani M."/>
            <person name="Fukuda T."/>
            <person name="Manabe T."/>
            <person name="Gomi K."/>
            <person name="Tabuchi M."/>
            <person name="Akimitsu K."/>
            <person name="Kataoka I."/>
        </authorList>
    </citation>
    <scope>NUCLEOTIDE SEQUENCE [LARGE SCALE GENOMIC DNA]</scope>
    <source>
        <strain evidence="6">cv. Fuchu</strain>
    </source>
</reference>
<dbReference type="InterPro" id="IPR000477">
    <property type="entry name" value="RT_dom"/>
</dbReference>
<dbReference type="Pfam" id="PF00078">
    <property type="entry name" value="RVT_1"/>
    <property type="match status" value="1"/>
</dbReference>
<dbReference type="PANTHER" id="PTHR33116">
    <property type="entry name" value="REVERSE TRANSCRIPTASE ZINC-BINDING DOMAIN-CONTAINING PROTEIN-RELATED-RELATED"/>
    <property type="match status" value="1"/>
</dbReference>
<organism evidence="5 6">
    <name type="scientific">Actinidia rufa</name>
    <dbReference type="NCBI Taxonomy" id="165716"/>
    <lineage>
        <taxon>Eukaryota</taxon>
        <taxon>Viridiplantae</taxon>
        <taxon>Streptophyta</taxon>
        <taxon>Embryophyta</taxon>
        <taxon>Tracheophyta</taxon>
        <taxon>Spermatophyta</taxon>
        <taxon>Magnoliopsida</taxon>
        <taxon>eudicotyledons</taxon>
        <taxon>Gunneridae</taxon>
        <taxon>Pentapetalae</taxon>
        <taxon>asterids</taxon>
        <taxon>Ericales</taxon>
        <taxon>Actinidiaceae</taxon>
        <taxon>Actinidia</taxon>
    </lineage>
</organism>
<evidence type="ECO:0000313" key="5">
    <source>
        <dbReference type="EMBL" id="GFZ13128.1"/>
    </source>
</evidence>
<dbReference type="SUPFAM" id="SSF56219">
    <property type="entry name" value="DNase I-like"/>
    <property type="match status" value="1"/>
</dbReference>
<dbReference type="CDD" id="cd01650">
    <property type="entry name" value="RT_nLTR_like"/>
    <property type="match status" value="1"/>
</dbReference>
<evidence type="ECO:0000259" key="3">
    <source>
        <dbReference type="Pfam" id="PF13966"/>
    </source>
</evidence>
<dbReference type="Pfam" id="PF14111">
    <property type="entry name" value="DUF4283"/>
    <property type="match status" value="1"/>
</dbReference>
<dbReference type="EMBL" id="BJWL01000023">
    <property type="protein sequence ID" value="GFZ13128.1"/>
    <property type="molecule type" value="Genomic_DNA"/>
</dbReference>
<name>A0A7J0GQU5_9ERIC</name>
<evidence type="ECO:0000259" key="4">
    <source>
        <dbReference type="Pfam" id="PF14111"/>
    </source>
</evidence>
<feature type="domain" description="Reverse transcriptase" evidence="2">
    <location>
        <begin position="807"/>
        <end position="926"/>
    </location>
</feature>
<sequence>MGKTKTKNRGGGSGAQAPFLLLVNILKSTKDTTTLVATDTRTYGTGAPELNVYRAEMLGTMDEVDEIAEIEEDSEKESDSISRTLEEYDSESTISNRLPSVGSKLELSEREDGPIPIDEDEVQLSWNTWQFCLVGYFGGRFSGKMALKQIMDAWRVKVKAHHHNSGWIVFQFESEDIQMKVLENGPYMIYGRPLMLKVMSQTFNFKKEEISHFPAWVQLRNLPLSLWGPSVLSKICSRIGKPVYMDKLTTHSERISFCPLCKVVGHSEEGCQAKKSKAKNISVEPTKNAEVSKVTKVGTSLSSMTMKGQGSQQEWVTKKSKTTRNQTYQTVKVLEALVYQRNPWRLTGLVFWSRNQFFHLRELGSGEAVQNSSLVTVLPEQQFILSDKAVHPQHQQVDGVQQQVLEVQEHTKGILEHLKKNNVDILRILETKLKHQRIKNVVRKKFNRWKAVDNFQSNPNGRILIFWREDKVELDIIESSDQVIHCLATWDFNSVLSGDEKLNGNPVTSYEVRDFQNCCYELGITDLRFSGVLHTWSSNSVWSKLDMAMVNEKWGQEGISAFANFGLPRKYSDHSPCVVSLFGNNVHGASSFKFFNTWAHHANFLELVGISWSMRVEGSANSWSMRVEGSAMFRLCKKLKALKGPLRTLKKLHYSHISARAQAAEDDLLEAQQLLHDNRGDDSLQSKVVDLRGKACRLAEAEISFCSQLAKAKYLKNCDKGTKFFHDLIKNNRARNQVVSLTKSDGVVTTFPQQVSSLFVEYYENFVGTRNNVLRLDSRVLTDGARVEDEQALALTRPVLDEDIKVEDFRPIACCNVVYKVISKILAMRLSPILEILIDPAQSAFIPNRSMVENIYLVQELLRRYGWSRISPRCIMKIDLRKAYDTVNWTFLEDVLLGLGFPPMFMGWIMQCVTTTSYSISINGSLHGFFKGQKDDLILFARGDVPSVSLSMDCLKHFGDVSGLCINASIPVAASRLSIEQFSPLISRISEHISSWAGAYLSYAGKSELIRSVLQGVDCFWLSILPIPVGVRQKVIALCEGGLGFIELHAWNLALLSKSFRNLQSKKDSLWVKWMNQVYIRRDNFWDYVPAKQDSQMVRQLADIRDKVVMEVGSNRVALDTLHNLKERLLTRDKLADHIEDTSCVLCGAPIESIHHLFFQCPIVSQVWEEIKGIAGLLACSNNY</sequence>
<dbReference type="PANTHER" id="PTHR33116:SF80">
    <property type="entry name" value="REVERSE TRANSCRIPTASE ZINC-BINDING DOMAIN-CONTAINING PROTEIN"/>
    <property type="match status" value="1"/>
</dbReference>
<feature type="domain" description="Reverse transcriptase zinc-binding" evidence="3">
    <location>
        <begin position="1123"/>
        <end position="1168"/>
    </location>
</feature>